<name>A0ABU3AJW5_9ACTN</name>
<dbReference type="InterPro" id="IPR005025">
    <property type="entry name" value="FMN_Rdtase-like_dom"/>
</dbReference>
<evidence type="ECO:0000256" key="1">
    <source>
        <dbReference type="ARBA" id="ARBA00022630"/>
    </source>
</evidence>
<dbReference type="PANTHER" id="PTHR43408">
    <property type="entry name" value="FMN REDUCTASE (NADPH)"/>
    <property type="match status" value="1"/>
</dbReference>
<keyword evidence="1" id="KW-0285">Flavoprotein</keyword>
<keyword evidence="2" id="KW-0288">FMN</keyword>
<dbReference type="SUPFAM" id="SSF52218">
    <property type="entry name" value="Flavoproteins"/>
    <property type="match status" value="1"/>
</dbReference>
<dbReference type="PANTHER" id="PTHR43408:SF2">
    <property type="entry name" value="FMN REDUCTASE (NADPH)"/>
    <property type="match status" value="1"/>
</dbReference>
<dbReference type="RefSeq" id="WP_311571975.1">
    <property type="nucleotide sequence ID" value="NZ_JAVRFH010000007.1"/>
</dbReference>
<dbReference type="InterPro" id="IPR029039">
    <property type="entry name" value="Flavoprotein-like_sf"/>
</dbReference>
<comment type="caution">
    <text evidence="5">The sequence shown here is derived from an EMBL/GenBank/DDBJ whole genome shotgun (WGS) entry which is preliminary data.</text>
</comment>
<reference evidence="5" key="1">
    <citation type="submission" date="2024-05" db="EMBL/GenBank/DDBJ databases">
        <title>30 novel species of actinomycetes from the DSMZ collection.</title>
        <authorList>
            <person name="Nouioui I."/>
        </authorList>
    </citation>
    <scope>NUCLEOTIDE SEQUENCE</scope>
    <source>
        <strain evidence="5">DSM 40712</strain>
    </source>
</reference>
<evidence type="ECO:0000256" key="3">
    <source>
        <dbReference type="ARBA" id="ARBA00023002"/>
    </source>
</evidence>
<dbReference type="EMBL" id="JAVRFH010000007">
    <property type="protein sequence ID" value="MDT0610462.1"/>
    <property type="molecule type" value="Genomic_DNA"/>
</dbReference>
<accession>A0ABU3AJW5</accession>
<evidence type="ECO:0000313" key="6">
    <source>
        <dbReference type="Proteomes" id="UP001180724"/>
    </source>
</evidence>
<dbReference type="InterPro" id="IPR051814">
    <property type="entry name" value="NAD(P)H-dep_FMN_reductase"/>
</dbReference>
<dbReference type="Pfam" id="PF03358">
    <property type="entry name" value="FMN_red"/>
    <property type="match status" value="1"/>
</dbReference>
<dbReference type="Gene3D" id="3.40.50.360">
    <property type="match status" value="1"/>
</dbReference>
<dbReference type="EC" id="1.-.-.-" evidence="5"/>
<evidence type="ECO:0000259" key="4">
    <source>
        <dbReference type="Pfam" id="PF03358"/>
    </source>
</evidence>
<evidence type="ECO:0000313" key="5">
    <source>
        <dbReference type="EMBL" id="MDT0610462.1"/>
    </source>
</evidence>
<evidence type="ECO:0000256" key="2">
    <source>
        <dbReference type="ARBA" id="ARBA00022643"/>
    </source>
</evidence>
<organism evidence="5 6">
    <name type="scientific">Streptomyces lancefieldiae</name>
    <dbReference type="NCBI Taxonomy" id="3075520"/>
    <lineage>
        <taxon>Bacteria</taxon>
        <taxon>Bacillati</taxon>
        <taxon>Actinomycetota</taxon>
        <taxon>Actinomycetes</taxon>
        <taxon>Kitasatosporales</taxon>
        <taxon>Streptomycetaceae</taxon>
        <taxon>Streptomyces</taxon>
    </lineage>
</organism>
<keyword evidence="3 5" id="KW-0560">Oxidoreductase</keyword>
<dbReference type="GO" id="GO:0016491">
    <property type="term" value="F:oxidoreductase activity"/>
    <property type="evidence" value="ECO:0007669"/>
    <property type="project" value="UniProtKB-KW"/>
</dbReference>
<sequence>MILCVLGSASKDSVTRRAVELVMERFVQHGSTPELVDLSTEFTQLHDIEQYADPEPGSQTALLRDRVASASAVVLASPVYHGTFSGLLKNALDHLEGDSLAAKPVGILAAGGGPRSAAVACDHLRTVTRALSGWAVPTHVAVTSTDFEPGDDFDNLVERADELVTELLSFRAGPAAAPSEEPRHDH</sequence>
<dbReference type="Proteomes" id="UP001180724">
    <property type="component" value="Unassembled WGS sequence"/>
</dbReference>
<keyword evidence="6" id="KW-1185">Reference proteome</keyword>
<protein>
    <submittedName>
        <fullName evidence="5">NADPH-dependent FMN reductase</fullName>
        <ecNumber evidence="5">1.-.-.-</ecNumber>
    </submittedName>
</protein>
<proteinExistence type="predicted"/>
<gene>
    <name evidence="5" type="ORF">RM812_09490</name>
</gene>
<feature type="domain" description="NADPH-dependent FMN reductase-like" evidence="4">
    <location>
        <begin position="2"/>
        <end position="143"/>
    </location>
</feature>